<dbReference type="InterPro" id="IPR013223">
    <property type="entry name" value="RNase_B_OB_dom"/>
</dbReference>
<dbReference type="GO" id="GO:0008859">
    <property type="term" value="F:exoribonuclease II activity"/>
    <property type="evidence" value="ECO:0007669"/>
    <property type="project" value="UniProtKB-UniRule"/>
</dbReference>
<dbReference type="InterPro" id="IPR050180">
    <property type="entry name" value="RNR_Ribonuclease"/>
</dbReference>
<dbReference type="KEGG" id="paln:B0W48_07895"/>
<keyword evidence="4 8" id="KW-0540">Nuclease</keyword>
<dbReference type="GO" id="GO:0005829">
    <property type="term" value="C:cytosol"/>
    <property type="evidence" value="ECO:0007669"/>
    <property type="project" value="TreeGrafter"/>
</dbReference>
<evidence type="ECO:0000313" key="11">
    <source>
        <dbReference type="Proteomes" id="UP000188243"/>
    </source>
</evidence>
<dbReference type="Pfam" id="PF08461">
    <property type="entry name" value="WHD_RNase_R"/>
    <property type="match status" value="1"/>
</dbReference>
<dbReference type="PROSITE" id="PS50126">
    <property type="entry name" value="S1"/>
    <property type="match status" value="1"/>
</dbReference>
<dbReference type="PROSITE" id="PS01175">
    <property type="entry name" value="RIBONUCLEASE_II"/>
    <property type="match status" value="1"/>
</dbReference>
<comment type="catalytic activity">
    <reaction evidence="1 8">
        <text>Exonucleolytic cleavage in the 3'- to 5'-direction to yield nucleoside 5'-phosphates.</text>
        <dbReference type="EC" id="3.1.13.1"/>
    </reaction>
</comment>
<dbReference type="SMART" id="SM00316">
    <property type="entry name" value="S1"/>
    <property type="match status" value="2"/>
</dbReference>
<accession>A0A1Q2GXA6</accession>
<evidence type="ECO:0000256" key="2">
    <source>
        <dbReference type="ARBA" id="ARBA00004496"/>
    </source>
</evidence>
<keyword evidence="6 8" id="KW-0269">Exonuclease</keyword>
<dbReference type="NCBIfam" id="TIGR00358">
    <property type="entry name" value="3_prime_RNase"/>
    <property type="match status" value="1"/>
</dbReference>
<dbReference type="InterPro" id="IPR003029">
    <property type="entry name" value="S1_domain"/>
</dbReference>
<dbReference type="InterPro" id="IPR022966">
    <property type="entry name" value="RNase_II/R_CS"/>
</dbReference>
<dbReference type="Pfam" id="PF08206">
    <property type="entry name" value="OB_RNB"/>
    <property type="match status" value="1"/>
</dbReference>
<feature type="domain" description="S1 motif" evidence="9">
    <location>
        <begin position="665"/>
        <end position="746"/>
    </location>
</feature>
<sequence length="749" mass="84146">MNLYPTAPLSSPIYDNPIPGREFILSLFGKMKKNLNREQIAHALKLSNAEQKEALRRRLRAMERDGQLMFSQRKGYQIIDPSLLISGVITLHKDGFGFVKFSTTEKDLFIPKTQLTHVFEGDVVQVLLDATNTKRSNNKLIKIIERKTTHLAGILKRQGKGYVLVADNTKCPQKVQVEQCSLTNSSVGQYVNTKITQYPTFRQATQVQITEVLGLPHSAGMETKLALRRHGVSDNWEPALLTQASSFGNKVTELDKLARVDYRLFPFVTIDGEDAKDFDDAVYCERTEQGDWRLLVAIADVSHYVKPNDVLDLEAQQRATSIYCPGQVIPMLPEALSNGLCSLNPHEDRLVLVCDMTINSNGHVSQANFTEGLIHSHARLTYNQAHTIITEPNTNLNKKIAESDASVPPLIKNLHALYVDLNEARKHRGAIDFDTQELKLNLNKNQKITSIEPVERNDAHKMIEEFMLCANVCTAQFLDKHQIPGLFRVHAGPQQKKLFLLRTLLAEKGLKLGGGDKPTSAHYNKLLNTISSRSDASIIRTLLLRSQSQAEYCANNLGHFGLAYDAYTHFTSPIRRYADLVTHRAIRAQIKAKQQNSLQRVMSYLNVFANKTSAKSTLCKKAYPYDLQSIETLSMHCSTQSRKANEISREVESALKCSYMNQYIGDTFTATISGVSSTGLFVELDTNSVEGLVPASSFNEGGCVFNAEKQQWRNDTKRFALGDRVSVTLKSIDLRERKMSFLLSNFTFH</sequence>
<dbReference type="Proteomes" id="UP000188243">
    <property type="component" value="Chromosome"/>
</dbReference>
<organism evidence="10 11">
    <name type="scientific">Pseudoalteromonas aliena</name>
    <dbReference type="NCBI Taxonomy" id="247523"/>
    <lineage>
        <taxon>Bacteria</taxon>
        <taxon>Pseudomonadati</taxon>
        <taxon>Pseudomonadota</taxon>
        <taxon>Gammaproteobacteria</taxon>
        <taxon>Alteromonadales</taxon>
        <taxon>Pseudoalteromonadaceae</taxon>
        <taxon>Pseudoalteromonas</taxon>
    </lineage>
</organism>
<evidence type="ECO:0000256" key="6">
    <source>
        <dbReference type="ARBA" id="ARBA00022839"/>
    </source>
</evidence>
<dbReference type="EMBL" id="CP019628">
    <property type="protein sequence ID" value="AQP99722.1"/>
    <property type="molecule type" value="Genomic_DNA"/>
</dbReference>
<dbReference type="Pfam" id="PF00773">
    <property type="entry name" value="RNB"/>
    <property type="match status" value="1"/>
</dbReference>
<evidence type="ECO:0000256" key="1">
    <source>
        <dbReference type="ARBA" id="ARBA00001849"/>
    </source>
</evidence>
<dbReference type="Pfam" id="PF00575">
    <property type="entry name" value="S1"/>
    <property type="match status" value="1"/>
</dbReference>
<dbReference type="InterPro" id="IPR011805">
    <property type="entry name" value="RNase_R"/>
</dbReference>
<dbReference type="InterPro" id="IPR004476">
    <property type="entry name" value="RNase_II/RNase_R"/>
</dbReference>
<dbReference type="InterPro" id="IPR001900">
    <property type="entry name" value="RNase_II/R"/>
</dbReference>
<comment type="subcellular location">
    <subcellularLocation>
        <location evidence="2 8">Cytoplasm</location>
    </subcellularLocation>
</comment>
<evidence type="ECO:0000256" key="5">
    <source>
        <dbReference type="ARBA" id="ARBA00022801"/>
    </source>
</evidence>
<gene>
    <name evidence="8" type="primary">rnr</name>
    <name evidence="10" type="ORF">B0W48_07895</name>
</gene>
<dbReference type="RefSeq" id="WP_077536472.1">
    <property type="nucleotide sequence ID" value="NZ_CP019628.1"/>
</dbReference>
<dbReference type="EC" id="3.1.13.1" evidence="8"/>
<evidence type="ECO:0000259" key="9">
    <source>
        <dbReference type="PROSITE" id="PS50126"/>
    </source>
</evidence>
<dbReference type="Gene3D" id="2.40.50.140">
    <property type="entry name" value="Nucleic acid-binding proteins"/>
    <property type="match status" value="2"/>
</dbReference>
<comment type="similarity">
    <text evidence="8">Belongs to the RNR ribonuclease family. RNase R subfamily.</text>
</comment>
<keyword evidence="7 8" id="KW-0694">RNA-binding</keyword>
<dbReference type="Pfam" id="PF17876">
    <property type="entry name" value="CSD2"/>
    <property type="match status" value="1"/>
</dbReference>
<dbReference type="InterPro" id="IPR012340">
    <property type="entry name" value="NA-bd_OB-fold"/>
</dbReference>
<protein>
    <recommendedName>
        <fullName evidence="8">Ribonuclease R</fullName>
        <shortName evidence="8">RNase R</shortName>
        <ecNumber evidence="8">3.1.13.1</ecNumber>
    </recommendedName>
</protein>
<dbReference type="HAMAP" id="MF_01895">
    <property type="entry name" value="RNase_R"/>
    <property type="match status" value="1"/>
</dbReference>
<dbReference type="STRING" id="247523.B0W48_07895"/>
<evidence type="ECO:0000256" key="3">
    <source>
        <dbReference type="ARBA" id="ARBA00022490"/>
    </source>
</evidence>
<name>A0A1Q2GXA6_9GAMM</name>
<dbReference type="GO" id="GO:0006402">
    <property type="term" value="P:mRNA catabolic process"/>
    <property type="evidence" value="ECO:0007669"/>
    <property type="project" value="TreeGrafter"/>
</dbReference>
<keyword evidence="5 8" id="KW-0378">Hydrolase</keyword>
<comment type="function">
    <text evidence="8">3'-5' exoribonuclease that releases 5'-nucleoside monophosphates and is involved in maturation of structured RNAs.</text>
</comment>
<dbReference type="SUPFAM" id="SSF50249">
    <property type="entry name" value="Nucleic acid-binding proteins"/>
    <property type="match status" value="4"/>
</dbReference>
<evidence type="ECO:0000313" key="10">
    <source>
        <dbReference type="EMBL" id="AQP99722.1"/>
    </source>
</evidence>
<dbReference type="CDD" id="cd04471">
    <property type="entry name" value="S1_RNase_R"/>
    <property type="match status" value="1"/>
</dbReference>
<proteinExistence type="inferred from homology"/>
<dbReference type="InterPro" id="IPR040476">
    <property type="entry name" value="CSD2"/>
</dbReference>
<dbReference type="PANTHER" id="PTHR23355">
    <property type="entry name" value="RIBONUCLEASE"/>
    <property type="match status" value="1"/>
</dbReference>
<evidence type="ECO:0000256" key="7">
    <source>
        <dbReference type="ARBA" id="ARBA00022884"/>
    </source>
</evidence>
<evidence type="ECO:0000256" key="8">
    <source>
        <dbReference type="HAMAP-Rule" id="MF_01895"/>
    </source>
</evidence>
<dbReference type="GO" id="GO:0003723">
    <property type="term" value="F:RNA binding"/>
    <property type="evidence" value="ECO:0007669"/>
    <property type="project" value="UniProtKB-UniRule"/>
</dbReference>
<dbReference type="PANTHER" id="PTHR23355:SF9">
    <property type="entry name" value="DIS3-LIKE EXONUCLEASE 2"/>
    <property type="match status" value="1"/>
</dbReference>
<dbReference type="SMART" id="SM00955">
    <property type="entry name" value="RNB"/>
    <property type="match status" value="1"/>
</dbReference>
<reference evidence="10 11" key="1">
    <citation type="submission" date="2017-02" db="EMBL/GenBank/DDBJ databases">
        <title>Complete genome sequence of the cold-active Pseudoalteromonas aliena strain EH1 isolated from Arctic seawater.</title>
        <authorList>
            <person name="Kim E."/>
            <person name="Heo E."/>
            <person name="Kim H."/>
            <person name="Kim D."/>
        </authorList>
    </citation>
    <scope>NUCLEOTIDE SEQUENCE [LARGE SCALE GENOMIC DNA]</scope>
    <source>
        <strain evidence="10 11">EH1</strain>
    </source>
</reference>
<keyword evidence="3 8" id="KW-0963">Cytoplasm</keyword>
<dbReference type="InterPro" id="IPR013668">
    <property type="entry name" value="RNase_R_HTH_12"/>
</dbReference>
<dbReference type="NCBIfam" id="TIGR02063">
    <property type="entry name" value="RNase_R"/>
    <property type="match status" value="1"/>
</dbReference>
<dbReference type="AlphaFoldDB" id="A0A1Q2GXA6"/>
<evidence type="ECO:0000256" key="4">
    <source>
        <dbReference type="ARBA" id="ARBA00022722"/>
    </source>
</evidence>